<evidence type="ECO:0000313" key="3">
    <source>
        <dbReference type="EMBL" id="RBQ17177.1"/>
    </source>
</evidence>
<sequence length="204" mass="21350">MLLTACGQGGDAEGSSSPSASPQPTQAETTQEPTKDTPEPTETTETTEPSEPVTSRPPAPSPPTSTREVQVDRQGMDPAVVKRVRYAGHPGFDRVVIDLSGAVPGYSVRWAKSLVQDGSGDPIPVMGGAYLQVSLRPANAHTDSGALTWTGGPVFRAGLANVTDVVRTGDFEGVVGVGIVLDHRAAFCVSEQKRPPRLVLDVAH</sequence>
<evidence type="ECO:0000259" key="2">
    <source>
        <dbReference type="Pfam" id="PF24837"/>
    </source>
</evidence>
<evidence type="ECO:0000313" key="4">
    <source>
        <dbReference type="Proteomes" id="UP000253303"/>
    </source>
</evidence>
<comment type="caution">
    <text evidence="3">The sequence shown here is derived from an EMBL/GenBank/DDBJ whole genome shotgun (WGS) entry which is preliminary data.</text>
</comment>
<feature type="region of interest" description="Disordered" evidence="1">
    <location>
        <begin position="1"/>
        <end position="74"/>
    </location>
</feature>
<protein>
    <recommendedName>
        <fullName evidence="2">AMIN-like domain-containing protein</fullName>
    </recommendedName>
</protein>
<dbReference type="InterPro" id="IPR056303">
    <property type="entry name" value="AMIN-like"/>
</dbReference>
<evidence type="ECO:0000256" key="1">
    <source>
        <dbReference type="SAM" id="MobiDB-lite"/>
    </source>
</evidence>
<dbReference type="Proteomes" id="UP000253303">
    <property type="component" value="Unassembled WGS sequence"/>
</dbReference>
<feature type="compositionally biased region" description="Low complexity" evidence="1">
    <location>
        <begin position="40"/>
        <end position="54"/>
    </location>
</feature>
<keyword evidence="4" id="KW-1185">Reference proteome</keyword>
<gene>
    <name evidence="3" type="ORF">DP939_27300</name>
</gene>
<name>A0A366LTU8_9ACTN</name>
<dbReference type="EMBL" id="QMEY01000013">
    <property type="protein sequence ID" value="RBQ17177.1"/>
    <property type="molecule type" value="Genomic_DNA"/>
</dbReference>
<reference evidence="3 4" key="1">
    <citation type="submission" date="2018-06" db="EMBL/GenBank/DDBJ databases">
        <title>Sphaerisporangium craniellae sp. nov., isolated from a marine sponge in the South China Sea.</title>
        <authorList>
            <person name="Li L."/>
        </authorList>
    </citation>
    <scope>NUCLEOTIDE SEQUENCE [LARGE SCALE GENOMIC DNA]</scope>
    <source>
        <strain evidence="3 4">LHW63015</strain>
    </source>
</reference>
<dbReference type="Pfam" id="PF24837">
    <property type="entry name" value="AMIN-like"/>
    <property type="match status" value="1"/>
</dbReference>
<organism evidence="3 4">
    <name type="scientific">Spongiactinospora rosea</name>
    <dbReference type="NCBI Taxonomy" id="2248750"/>
    <lineage>
        <taxon>Bacteria</taxon>
        <taxon>Bacillati</taxon>
        <taxon>Actinomycetota</taxon>
        <taxon>Actinomycetes</taxon>
        <taxon>Streptosporangiales</taxon>
        <taxon>Streptosporangiaceae</taxon>
        <taxon>Spongiactinospora</taxon>
    </lineage>
</organism>
<feature type="domain" description="AMIN-like" evidence="2">
    <location>
        <begin position="80"/>
        <end position="204"/>
    </location>
</feature>
<feature type="compositionally biased region" description="Low complexity" evidence="1">
    <location>
        <begin position="15"/>
        <end position="32"/>
    </location>
</feature>
<dbReference type="AlphaFoldDB" id="A0A366LTU8"/>
<accession>A0A366LTU8</accession>
<proteinExistence type="predicted"/>